<dbReference type="PROSITE" id="PS01010">
    <property type="entry name" value="CRISP_2"/>
    <property type="match status" value="1"/>
</dbReference>
<dbReference type="PRINTS" id="PR00838">
    <property type="entry name" value="V5ALLERGEN"/>
</dbReference>
<dbReference type="GO" id="GO:0005576">
    <property type="term" value="C:extracellular region"/>
    <property type="evidence" value="ECO:0007669"/>
    <property type="project" value="UniProtKB-SubCell"/>
</dbReference>
<dbReference type="PRINTS" id="PR00837">
    <property type="entry name" value="V5TPXLIKE"/>
</dbReference>
<evidence type="ECO:0000256" key="2">
    <source>
        <dbReference type="ARBA" id="ARBA00022525"/>
    </source>
</evidence>
<dbReference type="InterPro" id="IPR002413">
    <property type="entry name" value="V5_allergen-like"/>
</dbReference>
<accession>A0A8K0D3D5</accession>
<dbReference type="OrthoDB" id="414826at2759"/>
<dbReference type="Gene3D" id="3.40.33.10">
    <property type="entry name" value="CAP"/>
    <property type="match status" value="1"/>
</dbReference>
<feature type="signal peptide" evidence="3">
    <location>
        <begin position="1"/>
        <end position="20"/>
    </location>
</feature>
<feature type="domain" description="SCP" evidence="4">
    <location>
        <begin position="63"/>
        <end position="222"/>
    </location>
</feature>
<reference evidence="5" key="1">
    <citation type="submission" date="2019-08" db="EMBL/GenBank/DDBJ databases">
        <title>The genome of the North American firefly Photinus pyralis.</title>
        <authorList>
            <consortium name="Photinus pyralis genome working group"/>
            <person name="Fallon T.R."/>
            <person name="Sander Lower S.E."/>
            <person name="Weng J.-K."/>
        </authorList>
    </citation>
    <scope>NUCLEOTIDE SEQUENCE</scope>
    <source>
        <strain evidence="5">TRF0915ILg1</strain>
        <tissue evidence="5">Whole body</tissue>
    </source>
</reference>
<keyword evidence="3" id="KW-0732">Signal</keyword>
<sequence length="339" mass="39465">MFWTFIAVTVCYYTLNLSLGGPIVNYCQFPCSKKVQHTICELKHNCEVSSRCKRFTNLPLTEQEKQEVIDTHNTLRNRIALGIGCRSIDGKLYPKAAAMRELVWDDELEFQAQCWANQCLLQHDRCRRKYDGQYIGQNLAWTAEESLTTTLHRFFDECVNLSVARINRYIYNKKFKTGHFTQFIWWNTSQIGCARAHYVRPNHTYTRVFLGCNYAHQGNIVGLEIYPRGEPCSQCPVGTKCHKKYRGLCTTKPSTSDVPYICRFAANKSRCVPYLSLRGGVSLLDETAVVGERHLHELPFLKAGKVKNAWEETLYFLWSIYFIFTVCKEVKINNRYQYY</sequence>
<feature type="chain" id="PRO_5035447865" description="SCP domain-containing protein" evidence="3">
    <location>
        <begin position="21"/>
        <end position="339"/>
    </location>
</feature>
<keyword evidence="6" id="KW-1185">Reference proteome</keyword>
<dbReference type="InterPro" id="IPR014044">
    <property type="entry name" value="CAP_dom"/>
</dbReference>
<dbReference type="InterPro" id="IPR001283">
    <property type="entry name" value="CRISP-related"/>
</dbReference>
<evidence type="ECO:0000256" key="1">
    <source>
        <dbReference type="ARBA" id="ARBA00004613"/>
    </source>
</evidence>
<dbReference type="PANTHER" id="PTHR10334">
    <property type="entry name" value="CYSTEINE-RICH SECRETORY PROTEIN-RELATED"/>
    <property type="match status" value="1"/>
</dbReference>
<dbReference type="SMART" id="SM00198">
    <property type="entry name" value="SCP"/>
    <property type="match status" value="1"/>
</dbReference>
<evidence type="ECO:0000313" key="5">
    <source>
        <dbReference type="EMBL" id="KAF2896316.1"/>
    </source>
</evidence>
<dbReference type="AlphaFoldDB" id="A0A8K0D3D5"/>
<evidence type="ECO:0000313" key="6">
    <source>
        <dbReference type="Proteomes" id="UP000801492"/>
    </source>
</evidence>
<keyword evidence="2" id="KW-0964">Secreted</keyword>
<evidence type="ECO:0000256" key="3">
    <source>
        <dbReference type="SAM" id="SignalP"/>
    </source>
</evidence>
<name>A0A8K0D3D5_IGNLU</name>
<dbReference type="InterPro" id="IPR018244">
    <property type="entry name" value="Allrgn_V5/Tpx1_CS"/>
</dbReference>
<dbReference type="CDD" id="cd05380">
    <property type="entry name" value="CAP_euk"/>
    <property type="match status" value="1"/>
</dbReference>
<comment type="subcellular location">
    <subcellularLocation>
        <location evidence="1">Secreted</location>
    </subcellularLocation>
</comment>
<dbReference type="Pfam" id="PF00188">
    <property type="entry name" value="CAP"/>
    <property type="match status" value="1"/>
</dbReference>
<dbReference type="InterPro" id="IPR035940">
    <property type="entry name" value="CAP_sf"/>
</dbReference>
<protein>
    <recommendedName>
        <fullName evidence="4">SCP domain-containing protein</fullName>
    </recommendedName>
</protein>
<dbReference type="SUPFAM" id="SSF55797">
    <property type="entry name" value="PR-1-like"/>
    <property type="match status" value="1"/>
</dbReference>
<evidence type="ECO:0000259" key="4">
    <source>
        <dbReference type="SMART" id="SM00198"/>
    </source>
</evidence>
<proteinExistence type="predicted"/>
<dbReference type="Proteomes" id="UP000801492">
    <property type="component" value="Unassembled WGS sequence"/>
</dbReference>
<gene>
    <name evidence="5" type="ORF">ILUMI_09855</name>
</gene>
<comment type="caution">
    <text evidence="5">The sequence shown here is derived from an EMBL/GenBank/DDBJ whole genome shotgun (WGS) entry which is preliminary data.</text>
</comment>
<organism evidence="5 6">
    <name type="scientific">Ignelater luminosus</name>
    <name type="common">Cucubano</name>
    <name type="synonym">Pyrophorus luminosus</name>
    <dbReference type="NCBI Taxonomy" id="2038154"/>
    <lineage>
        <taxon>Eukaryota</taxon>
        <taxon>Metazoa</taxon>
        <taxon>Ecdysozoa</taxon>
        <taxon>Arthropoda</taxon>
        <taxon>Hexapoda</taxon>
        <taxon>Insecta</taxon>
        <taxon>Pterygota</taxon>
        <taxon>Neoptera</taxon>
        <taxon>Endopterygota</taxon>
        <taxon>Coleoptera</taxon>
        <taxon>Polyphaga</taxon>
        <taxon>Elateriformia</taxon>
        <taxon>Elateroidea</taxon>
        <taxon>Elateridae</taxon>
        <taxon>Agrypninae</taxon>
        <taxon>Pyrophorini</taxon>
        <taxon>Ignelater</taxon>
    </lineage>
</organism>
<dbReference type="EMBL" id="VTPC01005177">
    <property type="protein sequence ID" value="KAF2896316.1"/>
    <property type="molecule type" value="Genomic_DNA"/>
</dbReference>